<feature type="chain" id="PRO_5040765710" description="Cytochrome c domain-containing protein" evidence="1">
    <location>
        <begin position="25"/>
        <end position="161"/>
    </location>
</feature>
<proteinExistence type="predicted"/>
<dbReference type="Proteomes" id="UP001139971">
    <property type="component" value="Unassembled WGS sequence"/>
</dbReference>
<keyword evidence="1" id="KW-0732">Signal</keyword>
<gene>
    <name evidence="2" type="ORF">OD750_007565</name>
</gene>
<organism evidence="2 3">
    <name type="scientific">Tahibacter soli</name>
    <dbReference type="NCBI Taxonomy" id="2983605"/>
    <lineage>
        <taxon>Bacteria</taxon>
        <taxon>Pseudomonadati</taxon>
        <taxon>Pseudomonadota</taxon>
        <taxon>Gammaproteobacteria</taxon>
        <taxon>Lysobacterales</taxon>
        <taxon>Rhodanobacteraceae</taxon>
        <taxon>Tahibacter</taxon>
    </lineage>
</organism>
<dbReference type="EMBL" id="JAOVZO020000008">
    <property type="protein sequence ID" value="MDC8012401.1"/>
    <property type="molecule type" value="Genomic_DNA"/>
</dbReference>
<evidence type="ECO:0000256" key="1">
    <source>
        <dbReference type="SAM" id="SignalP"/>
    </source>
</evidence>
<comment type="caution">
    <text evidence="2">The sequence shown here is derived from an EMBL/GenBank/DDBJ whole genome shotgun (WGS) entry which is preliminary data.</text>
</comment>
<protein>
    <recommendedName>
        <fullName evidence="4">Cytochrome c domain-containing protein</fullName>
    </recommendedName>
</protein>
<reference evidence="2" key="1">
    <citation type="submission" date="2023-02" db="EMBL/GenBank/DDBJ databases">
        <title>Tahibacter soli sp. nov. isolated from soil.</title>
        <authorList>
            <person name="Baek J.H."/>
            <person name="Lee J.K."/>
            <person name="Choi D.G."/>
            <person name="Jeon C.O."/>
        </authorList>
    </citation>
    <scope>NUCLEOTIDE SEQUENCE</scope>
    <source>
        <strain evidence="2">BL</strain>
    </source>
</reference>
<dbReference type="AlphaFoldDB" id="A0A9X4BH57"/>
<evidence type="ECO:0000313" key="3">
    <source>
        <dbReference type="Proteomes" id="UP001139971"/>
    </source>
</evidence>
<accession>A0A9X4BH57</accession>
<name>A0A9X4BH57_9GAMM</name>
<dbReference type="RefSeq" id="WP_263543918.1">
    <property type="nucleotide sequence ID" value="NZ_JAOVZO020000008.1"/>
</dbReference>
<sequence length="161" mass="17524">MKSRQWIAAVVLVATCASAAAWQAAPSAEQCDGIASVPMRQHVTYGEIQSVFNTRCSNCHVEHGGTPQADLDLDPGVSWFYLVDQPSSMLAGAIRVVPGNPATSYLFQKVNCAVTDQGLRMPRLRQALPLAEQALIHDWILAGAPEVEDDTIFRARFETRG</sequence>
<evidence type="ECO:0008006" key="4">
    <source>
        <dbReference type="Google" id="ProtNLM"/>
    </source>
</evidence>
<keyword evidence="3" id="KW-1185">Reference proteome</keyword>
<feature type="signal peptide" evidence="1">
    <location>
        <begin position="1"/>
        <end position="24"/>
    </location>
</feature>
<evidence type="ECO:0000313" key="2">
    <source>
        <dbReference type="EMBL" id="MDC8012401.1"/>
    </source>
</evidence>